<evidence type="ECO:0000313" key="3">
    <source>
        <dbReference type="Proteomes" id="UP000499080"/>
    </source>
</evidence>
<keyword evidence="3" id="KW-1185">Reference proteome</keyword>
<evidence type="ECO:0000313" key="2">
    <source>
        <dbReference type="EMBL" id="GBL79308.1"/>
    </source>
</evidence>
<proteinExistence type="predicted"/>
<sequence length="113" mass="12785">MHSNTDTDNEDNATLPCSGQSSRTRKAPNYLNDFVMYNAKETGGASGVEECKTPTTVKEALASTESKMWQRAMEEEIENLQNTQTWELFTKPAGVKLITSRWLFRKKKDEAGY</sequence>
<evidence type="ECO:0008006" key="4">
    <source>
        <dbReference type="Google" id="ProtNLM"/>
    </source>
</evidence>
<accession>A0A4Y2AHN9</accession>
<protein>
    <recommendedName>
        <fullName evidence="4">Reverse transcriptase Ty1/copia-type domain-containing protein</fullName>
    </recommendedName>
</protein>
<dbReference type="EMBL" id="BGPR01000018">
    <property type="protein sequence ID" value="GBL79308.1"/>
    <property type="molecule type" value="Genomic_DNA"/>
</dbReference>
<organism evidence="2 3">
    <name type="scientific">Araneus ventricosus</name>
    <name type="common">Orbweaver spider</name>
    <name type="synonym">Epeira ventricosa</name>
    <dbReference type="NCBI Taxonomy" id="182803"/>
    <lineage>
        <taxon>Eukaryota</taxon>
        <taxon>Metazoa</taxon>
        <taxon>Ecdysozoa</taxon>
        <taxon>Arthropoda</taxon>
        <taxon>Chelicerata</taxon>
        <taxon>Arachnida</taxon>
        <taxon>Araneae</taxon>
        <taxon>Araneomorphae</taxon>
        <taxon>Entelegynae</taxon>
        <taxon>Araneoidea</taxon>
        <taxon>Araneidae</taxon>
        <taxon>Araneus</taxon>
    </lineage>
</organism>
<evidence type="ECO:0000256" key="1">
    <source>
        <dbReference type="SAM" id="MobiDB-lite"/>
    </source>
</evidence>
<dbReference type="AlphaFoldDB" id="A0A4Y2AHN9"/>
<dbReference type="OrthoDB" id="411615at2759"/>
<dbReference type="Proteomes" id="UP000499080">
    <property type="component" value="Unassembled WGS sequence"/>
</dbReference>
<feature type="region of interest" description="Disordered" evidence="1">
    <location>
        <begin position="1"/>
        <end position="26"/>
    </location>
</feature>
<gene>
    <name evidence="2" type="ORF">AVEN_92515_1</name>
</gene>
<name>A0A4Y2AHN9_ARAVE</name>
<reference evidence="2 3" key="1">
    <citation type="journal article" date="2019" name="Sci. Rep.">
        <title>Orb-weaving spider Araneus ventricosus genome elucidates the spidroin gene catalogue.</title>
        <authorList>
            <person name="Kono N."/>
            <person name="Nakamura H."/>
            <person name="Ohtoshi R."/>
            <person name="Moran D.A.P."/>
            <person name="Shinohara A."/>
            <person name="Yoshida Y."/>
            <person name="Fujiwara M."/>
            <person name="Mori M."/>
            <person name="Tomita M."/>
            <person name="Arakawa K."/>
        </authorList>
    </citation>
    <scope>NUCLEOTIDE SEQUENCE [LARGE SCALE GENOMIC DNA]</scope>
</reference>
<comment type="caution">
    <text evidence="2">The sequence shown here is derived from an EMBL/GenBank/DDBJ whole genome shotgun (WGS) entry which is preliminary data.</text>
</comment>